<dbReference type="InterPro" id="IPR000742">
    <property type="entry name" value="EGF"/>
</dbReference>
<dbReference type="PROSITE" id="PS01186">
    <property type="entry name" value="EGF_2"/>
    <property type="match status" value="5"/>
</dbReference>
<proteinExistence type="predicted"/>
<organism evidence="8 9">
    <name type="scientific">Mytilus coruscus</name>
    <name type="common">Sea mussel</name>
    <dbReference type="NCBI Taxonomy" id="42192"/>
    <lineage>
        <taxon>Eukaryota</taxon>
        <taxon>Metazoa</taxon>
        <taxon>Spiralia</taxon>
        <taxon>Lophotrochozoa</taxon>
        <taxon>Mollusca</taxon>
        <taxon>Bivalvia</taxon>
        <taxon>Autobranchia</taxon>
        <taxon>Pteriomorphia</taxon>
        <taxon>Mytilida</taxon>
        <taxon>Mytiloidea</taxon>
        <taxon>Mytilidae</taxon>
        <taxon>Mytilinae</taxon>
        <taxon>Mytilus</taxon>
    </lineage>
</organism>
<feature type="disulfide bond" evidence="6">
    <location>
        <begin position="498"/>
        <end position="507"/>
    </location>
</feature>
<dbReference type="Proteomes" id="UP000507470">
    <property type="component" value="Unassembled WGS sequence"/>
</dbReference>
<comment type="caution">
    <text evidence="6">Lacks conserved residue(s) required for the propagation of feature annotation.</text>
</comment>
<feature type="disulfide bond" evidence="6">
    <location>
        <begin position="459"/>
        <end position="468"/>
    </location>
</feature>
<evidence type="ECO:0000256" key="5">
    <source>
        <dbReference type="ARBA" id="ARBA00023180"/>
    </source>
</evidence>
<dbReference type="SMART" id="SM00179">
    <property type="entry name" value="EGF_CA"/>
    <property type="match status" value="9"/>
</dbReference>
<dbReference type="InterPro" id="IPR009030">
    <property type="entry name" value="Growth_fac_rcpt_cys_sf"/>
</dbReference>
<evidence type="ECO:0000313" key="9">
    <source>
        <dbReference type="Proteomes" id="UP000507470"/>
    </source>
</evidence>
<feature type="domain" description="EGF-like" evidence="7">
    <location>
        <begin position="162"/>
        <end position="200"/>
    </location>
</feature>
<feature type="domain" description="EGF-like" evidence="7">
    <location>
        <begin position="124"/>
        <end position="160"/>
    </location>
</feature>
<feature type="domain" description="EGF-like" evidence="7">
    <location>
        <begin position="471"/>
        <end position="508"/>
    </location>
</feature>
<protein>
    <submittedName>
        <fullName evidence="8">Fibropellin-3</fullName>
    </submittedName>
</protein>
<dbReference type="Pfam" id="PF07699">
    <property type="entry name" value="Ephrin_rec_like"/>
    <property type="match status" value="3"/>
</dbReference>
<gene>
    <name evidence="8" type="ORF">MCOR_41579</name>
</gene>
<feature type="disulfide bond" evidence="6">
    <location>
        <begin position="343"/>
        <end position="352"/>
    </location>
</feature>
<dbReference type="Gene3D" id="2.10.50.10">
    <property type="entry name" value="Tumor Necrosis Factor Receptor, subunit A, domain 2"/>
    <property type="match status" value="3"/>
</dbReference>
<name>A0A6J8DJA1_MYTCO</name>
<accession>A0A6J8DJA1</accession>
<dbReference type="GO" id="GO:0005509">
    <property type="term" value="F:calcium ion binding"/>
    <property type="evidence" value="ECO:0007669"/>
    <property type="project" value="InterPro"/>
</dbReference>
<evidence type="ECO:0000256" key="3">
    <source>
        <dbReference type="ARBA" id="ARBA00022737"/>
    </source>
</evidence>
<feature type="disulfide bond" evidence="6">
    <location>
        <begin position="190"/>
        <end position="199"/>
    </location>
</feature>
<evidence type="ECO:0000256" key="4">
    <source>
        <dbReference type="ARBA" id="ARBA00023157"/>
    </source>
</evidence>
<evidence type="ECO:0000259" key="7">
    <source>
        <dbReference type="PROSITE" id="PS50026"/>
    </source>
</evidence>
<dbReference type="InterPro" id="IPR001881">
    <property type="entry name" value="EGF-like_Ca-bd_dom"/>
</dbReference>
<feature type="domain" description="EGF-like" evidence="7">
    <location>
        <begin position="432"/>
        <end position="469"/>
    </location>
</feature>
<dbReference type="SUPFAM" id="SSF57196">
    <property type="entry name" value="EGF/Laminin"/>
    <property type="match status" value="4"/>
</dbReference>
<feature type="domain" description="EGF-like" evidence="7">
    <location>
        <begin position="394"/>
        <end position="430"/>
    </location>
</feature>
<keyword evidence="9" id="KW-1185">Reference proteome</keyword>
<evidence type="ECO:0000256" key="6">
    <source>
        <dbReference type="PROSITE-ProRule" id="PRU00076"/>
    </source>
</evidence>
<dbReference type="FunFam" id="2.10.25.10:FF:000472">
    <property type="entry name" value="Uncharacterized protein, isoform A"/>
    <property type="match status" value="2"/>
</dbReference>
<keyword evidence="1 6" id="KW-0245">EGF-like domain</keyword>
<dbReference type="InterPro" id="IPR011641">
    <property type="entry name" value="Tyr-kin_ephrin_A/B_rcpt-like"/>
</dbReference>
<dbReference type="Pfam" id="PF00008">
    <property type="entry name" value="EGF"/>
    <property type="match status" value="3"/>
</dbReference>
<sequence>MIRHPNKAGKDSQWGEAPRKISIEACEQYCLGNQNCESIHYESGFCFIYNQTTPTDDKDGAVYSKKNCSNTQLFGCNRCEDDLVNSCKPDTCSEYGMCQDLLGENAKCLCPITGRYTGPKCELVTDLCSEDPCGSHGKCYDYSVRYQCICEAGWTGKHCDVNINECEENPNGCLYNGTCMDEVNGYSCTCNQRFSGDRCKEKSDFCSTNPCPEGICYENYDTLNFMCKCEDPYRNNADGTCEMIPACDNVNCINGTCSNGKCDCETGFEGSLCQHNIDDCKNMPCQHGGTCTDMINSFDCHCANGYDGENCENNIDDCVGMCTGSNVDTNNCRDMLNDYQCICKAGYTGKNCSEEIDECLQQYPCEHGGSCTDKVADFECSCREGWTGKRCETPIEYCAPSPCANEGVCFNLTDGYFCRCPGGTTGITCDNSPEVCSIINPCTMKGTCQDKGGTAQCNCNDDYAGTSCQLIKDHCADPDMCNNEGQCVTKLIGFECECDESYSGSTCSMYTDPCSSNPCHASAKCISNKDKYICYCEQGNLLTDTGCKVIDDNFDIFMDRYIDGMPAYLRNPIVSHTNNSMTIMFWIRVLASAGENPVLLSLEGIQIGSIPTFNPEMQQFIATSQYLLLRNSTDTDMIPYGTDVADGKWHFMVFSWEPSGKVKIFIDSIKKTDDDKMSLAFDMNEDIIMQMIIGSADTHGRISKLRIYKTVFSDIDIFKAKDSISHLPSNELKQGWTNIVLTRSTFRIVPSGAGNEKVCDLGFLDCLNEDRTKPLISCPEDQTKRGTERLTAFTDLKNKYMKNEDVKYVNTSVHDDELYIYGSSNEVFVAYDEAMNYDICRFKVYVKYADECQVPETNAVVEYCPNSKHICGLNCPSGEALSIKHNLKYRCGALGVYNFEHPRKKFILPTCGGQRTQTIALTIDISYKIVLTCTATLKDTIENDLEGKLKQDLANKWPGLVWCSGQCVWNAACSDKSMYIDVTVTLPELNQTIIRNGLTYKVKDAILIFILQEDGLNFKSVGGAELEEDSVTVDENPSCPSGYTVVGDTCVMCGKGTYRNDTTMSCEFCPIGLYQPNVGQSSCTSCQPTKTTLTYGSYSSSDCIDDCPPGQYYDAGTSNCAQCERHHYQHMSGQEFCYPCPLGKKTSEKGSNSSESCYQDCEAGTELQPDGSCKVCERGYYRTQEDDECKSCQDVKPGMTTEGEKSASVSDCRIRICYAGNFRNATTNECEVCPVGWYQSENLQDECEACPASYTTDAEGKTHRDNCTFYCDPGMEVVSADLKSCRKCPRGSYH</sequence>
<dbReference type="SMART" id="SM00181">
    <property type="entry name" value="EGF"/>
    <property type="match status" value="13"/>
</dbReference>
<feature type="disulfide bond" evidence="6">
    <location>
        <begin position="420"/>
        <end position="429"/>
    </location>
</feature>
<keyword evidence="5" id="KW-0325">Glycoprotein</keyword>
<dbReference type="Pfam" id="PF12661">
    <property type="entry name" value="hEGF"/>
    <property type="match status" value="3"/>
</dbReference>
<feature type="disulfide bond" evidence="6">
    <location>
        <begin position="302"/>
        <end position="311"/>
    </location>
</feature>
<dbReference type="Gene3D" id="2.60.120.200">
    <property type="match status" value="1"/>
</dbReference>
<dbReference type="PROSITE" id="PS00022">
    <property type="entry name" value="EGF_1"/>
    <property type="match status" value="8"/>
</dbReference>
<feature type="domain" description="EGF-like" evidence="7">
    <location>
        <begin position="276"/>
        <end position="312"/>
    </location>
</feature>
<feature type="disulfide bond" evidence="6">
    <location>
        <begin position="382"/>
        <end position="391"/>
    </location>
</feature>
<feature type="disulfide bond" evidence="6">
    <location>
        <begin position="150"/>
        <end position="159"/>
    </location>
</feature>
<dbReference type="Gene3D" id="2.10.25.10">
    <property type="entry name" value="Laminin"/>
    <property type="match status" value="7"/>
</dbReference>
<feature type="domain" description="EGF-like" evidence="7">
    <location>
        <begin position="510"/>
        <end position="548"/>
    </location>
</feature>
<evidence type="ECO:0000313" key="8">
    <source>
        <dbReference type="EMBL" id="CAC5408156.1"/>
    </source>
</evidence>
<dbReference type="PROSITE" id="PS00010">
    <property type="entry name" value="ASX_HYDROXYL"/>
    <property type="match status" value="6"/>
</dbReference>
<feature type="domain" description="EGF-like" evidence="7">
    <location>
        <begin position="83"/>
        <end position="122"/>
    </location>
</feature>
<dbReference type="InterPro" id="IPR013320">
    <property type="entry name" value="ConA-like_dom_sf"/>
</dbReference>
<dbReference type="SMART" id="SM01411">
    <property type="entry name" value="Ephrin_rec_like"/>
    <property type="match status" value="4"/>
</dbReference>
<dbReference type="SUPFAM" id="SSF49899">
    <property type="entry name" value="Concanavalin A-like lectins/glucanases"/>
    <property type="match status" value="1"/>
</dbReference>
<reference evidence="8 9" key="1">
    <citation type="submission" date="2020-06" db="EMBL/GenBank/DDBJ databases">
        <authorList>
            <person name="Li R."/>
            <person name="Bekaert M."/>
        </authorList>
    </citation>
    <scope>NUCLEOTIDE SEQUENCE [LARGE SCALE GENOMIC DNA]</scope>
    <source>
        <strain evidence="9">wild</strain>
    </source>
</reference>
<dbReference type="PROSITE" id="PS01187">
    <property type="entry name" value="EGF_CA"/>
    <property type="match status" value="3"/>
</dbReference>
<evidence type="ECO:0000256" key="1">
    <source>
        <dbReference type="ARBA" id="ARBA00022536"/>
    </source>
</evidence>
<dbReference type="PANTHER" id="PTHR12916">
    <property type="entry name" value="CYTOCHROME C OXIDASE POLYPEPTIDE VIC-2"/>
    <property type="match status" value="1"/>
</dbReference>
<feature type="domain" description="EGF-like" evidence="7">
    <location>
        <begin position="314"/>
        <end position="353"/>
    </location>
</feature>
<dbReference type="InterPro" id="IPR018097">
    <property type="entry name" value="EGF_Ca-bd_CS"/>
</dbReference>
<dbReference type="OrthoDB" id="6162209at2759"/>
<evidence type="ECO:0000256" key="2">
    <source>
        <dbReference type="ARBA" id="ARBA00022729"/>
    </source>
</evidence>
<dbReference type="Pfam" id="PF13385">
    <property type="entry name" value="Laminin_G_3"/>
    <property type="match status" value="1"/>
</dbReference>
<keyword evidence="3" id="KW-0677">Repeat</keyword>
<keyword evidence="4 6" id="KW-1015">Disulfide bond</keyword>
<dbReference type="FunFam" id="2.10.25.10:FF:000031">
    <property type="entry name" value="neurogenic locus notch homolog protein 3"/>
    <property type="match status" value="1"/>
</dbReference>
<dbReference type="SUPFAM" id="SSF57184">
    <property type="entry name" value="Growth factor receptor domain"/>
    <property type="match status" value="4"/>
</dbReference>
<dbReference type="PROSITE" id="PS50026">
    <property type="entry name" value="EGF_3"/>
    <property type="match status" value="10"/>
</dbReference>
<feature type="domain" description="EGF-like" evidence="7">
    <location>
        <begin position="355"/>
        <end position="392"/>
    </location>
</feature>
<dbReference type="EMBL" id="CACVKT020007515">
    <property type="protein sequence ID" value="CAC5408156.1"/>
    <property type="molecule type" value="Genomic_DNA"/>
</dbReference>
<dbReference type="InterPro" id="IPR000152">
    <property type="entry name" value="EGF-type_Asp/Asn_hydroxyl_site"/>
</dbReference>
<dbReference type="CDD" id="cd00054">
    <property type="entry name" value="EGF_CA"/>
    <property type="match status" value="5"/>
</dbReference>
<dbReference type="PANTHER" id="PTHR12916:SF9">
    <property type="entry name" value="NEUROGENIC LOCUS NOTCH HOMOLOG PROTEIN 1-RELATED"/>
    <property type="match status" value="1"/>
</dbReference>
<keyword evidence="2" id="KW-0732">Signal</keyword>
<dbReference type="InterPro" id="IPR013032">
    <property type="entry name" value="EGF-like_CS"/>
</dbReference>